<dbReference type="GO" id="GO:0051536">
    <property type="term" value="F:iron-sulfur cluster binding"/>
    <property type="evidence" value="ECO:0007669"/>
    <property type="project" value="UniProtKB-KW"/>
</dbReference>
<evidence type="ECO:0000256" key="6">
    <source>
        <dbReference type="ARBA" id="ARBA00023014"/>
    </source>
</evidence>
<evidence type="ECO:0000256" key="1">
    <source>
        <dbReference type="ARBA" id="ARBA00001966"/>
    </source>
</evidence>
<dbReference type="NCBIfam" id="TIGR04085">
    <property type="entry name" value="rSAM_more_4Fe4S"/>
    <property type="match status" value="1"/>
</dbReference>
<gene>
    <name evidence="9" type="ORF">DEA61_04380</name>
</gene>
<keyword evidence="6" id="KW-0411">Iron-sulfur</keyword>
<evidence type="ECO:0000313" key="10">
    <source>
        <dbReference type="Proteomes" id="UP000264445"/>
    </source>
</evidence>
<dbReference type="Pfam" id="PF13186">
    <property type="entry name" value="SPASM"/>
    <property type="match status" value="1"/>
</dbReference>
<evidence type="ECO:0000256" key="3">
    <source>
        <dbReference type="ARBA" id="ARBA00022691"/>
    </source>
</evidence>
<organism evidence="9 10">
    <name type="scientific">Caldanaerobacter subterraneus</name>
    <dbReference type="NCBI Taxonomy" id="911092"/>
    <lineage>
        <taxon>Bacteria</taxon>
        <taxon>Bacillati</taxon>
        <taxon>Bacillota</taxon>
        <taxon>Clostridia</taxon>
        <taxon>Thermoanaerobacterales</taxon>
        <taxon>Thermoanaerobacteraceae</taxon>
        <taxon>Caldanaerobacter</taxon>
    </lineage>
</organism>
<keyword evidence="4" id="KW-0479">Metal-binding</keyword>
<dbReference type="InterPro" id="IPR050377">
    <property type="entry name" value="Radical_SAM_PqqE_MftC-like"/>
</dbReference>
<protein>
    <submittedName>
        <fullName evidence="9">Radical SAM protein</fullName>
    </submittedName>
</protein>
<evidence type="ECO:0000256" key="7">
    <source>
        <dbReference type="SAM" id="Phobius"/>
    </source>
</evidence>
<dbReference type="SFLD" id="SFLDG01386">
    <property type="entry name" value="main_SPASM_domain-containing"/>
    <property type="match status" value="1"/>
</dbReference>
<dbReference type="SUPFAM" id="SSF102114">
    <property type="entry name" value="Radical SAM enzymes"/>
    <property type="match status" value="1"/>
</dbReference>
<keyword evidence="2" id="KW-0004">4Fe-4S</keyword>
<keyword evidence="3" id="KW-0949">S-adenosyl-L-methionine</keyword>
<dbReference type="InterPro" id="IPR058240">
    <property type="entry name" value="rSAM_sf"/>
</dbReference>
<reference evidence="9 10" key="1">
    <citation type="journal article" date="2018" name="Nat. Biotechnol.">
        <title>A standardized bacterial taxonomy based on genome phylogeny substantially revises the tree of life.</title>
        <authorList>
            <person name="Parks D.H."/>
            <person name="Chuvochina M."/>
            <person name="Waite D.W."/>
            <person name="Rinke C."/>
            <person name="Skarshewski A."/>
            <person name="Chaumeil P.A."/>
            <person name="Hugenholtz P."/>
        </authorList>
    </citation>
    <scope>NUCLEOTIDE SEQUENCE [LARGE SCALE GENOMIC DNA]</scope>
    <source>
        <strain evidence="9">UBA12544</strain>
    </source>
</reference>
<dbReference type="SFLD" id="SFLDG01067">
    <property type="entry name" value="SPASM/twitch_domain_containing"/>
    <property type="match status" value="2"/>
</dbReference>
<comment type="caution">
    <text evidence="9">The sequence shown here is derived from an EMBL/GenBank/DDBJ whole genome shotgun (WGS) entry which is preliminary data.</text>
</comment>
<keyword evidence="7" id="KW-1133">Transmembrane helix</keyword>
<dbReference type="GO" id="GO:0046872">
    <property type="term" value="F:metal ion binding"/>
    <property type="evidence" value="ECO:0007669"/>
    <property type="project" value="UniProtKB-KW"/>
</dbReference>
<name>A0A357VL17_9THEO</name>
<dbReference type="CDD" id="cd21109">
    <property type="entry name" value="SPASM"/>
    <property type="match status" value="1"/>
</dbReference>
<feature type="domain" description="Radical SAM core" evidence="8">
    <location>
        <begin position="172"/>
        <end position="389"/>
    </location>
</feature>
<comment type="cofactor">
    <cofactor evidence="1">
        <name>[4Fe-4S] cluster</name>
        <dbReference type="ChEBI" id="CHEBI:49883"/>
    </cofactor>
</comment>
<dbReference type="PANTHER" id="PTHR11228:SF7">
    <property type="entry name" value="PQQA PEPTIDE CYCLASE"/>
    <property type="match status" value="1"/>
</dbReference>
<evidence type="ECO:0000313" key="9">
    <source>
        <dbReference type="EMBL" id="HBT49075.1"/>
    </source>
</evidence>
<dbReference type="InterPro" id="IPR007197">
    <property type="entry name" value="rSAM"/>
</dbReference>
<dbReference type="Proteomes" id="UP000264445">
    <property type="component" value="Unassembled WGS sequence"/>
</dbReference>
<accession>A0A357VL17</accession>
<dbReference type="Pfam" id="PF04055">
    <property type="entry name" value="Radical_SAM"/>
    <property type="match status" value="1"/>
</dbReference>
<dbReference type="SFLD" id="SFLDG01387">
    <property type="entry name" value="BtrN-like_SPASM_domain_contain"/>
    <property type="match status" value="1"/>
</dbReference>
<sequence length="506" mass="58959">MNAKVLWENREVSSFSRLYALFFILIILFFISLKSIIYLASDITAVSWINDIVRKEFVSDVGLKFFVLGLLPEIPYWIKFKREKNGIVIYNIRKNLFYRSNSLLLYLILKMLSKNYSVEQIVEIISEDNKISFLKAKEKVDHYLTQLQKIIIGENREGNNTNYNNIDHVYEFESPLVLSLLLTYKCNLKCKHCLVGSLRHYQIKELELDDIKKLAEQMEKYEIFKIILNGGEPTVRKDFFKILEIFNKHKIPIELVTNGINLSKEKIEIMNSYHVVGYSLSIEGSNSETHDFIRGEGTFKKVISSISNLKKFSNAFQVDVEVTYGKHNMMQIEEIVKLLSDLGVTSVKFARLKPWDWGQQLSNIVPNKEEIKKVNEKIWNIEGKYKGIKIMGDVPKSIEDQKVPGCNINVGFEIQPDGNVLPCRIFEQRVDDKIILGNIKSQDIFEIWNSEKAKRIRSYSKRLSKRFLCTKCEFARFCSTNYCIAENFIKFGKFIPSEEDLNKCKI</sequence>
<feature type="transmembrane region" description="Helical" evidence="7">
    <location>
        <begin position="20"/>
        <end position="40"/>
    </location>
</feature>
<keyword evidence="7" id="KW-0812">Transmembrane</keyword>
<keyword evidence="5" id="KW-0408">Iron</keyword>
<dbReference type="RefSeq" id="WP_009610201.1">
    <property type="nucleotide sequence ID" value="NZ_DOLB01000077.1"/>
</dbReference>
<dbReference type="SFLD" id="SFLDS00029">
    <property type="entry name" value="Radical_SAM"/>
    <property type="match status" value="2"/>
</dbReference>
<dbReference type="InterPro" id="IPR006638">
    <property type="entry name" value="Elp3/MiaA/NifB-like_rSAM"/>
</dbReference>
<dbReference type="PANTHER" id="PTHR11228">
    <property type="entry name" value="RADICAL SAM DOMAIN PROTEIN"/>
    <property type="match status" value="1"/>
</dbReference>
<dbReference type="EMBL" id="DOLB01000077">
    <property type="protein sequence ID" value="HBT49075.1"/>
    <property type="molecule type" value="Genomic_DNA"/>
</dbReference>
<dbReference type="Gene3D" id="3.20.20.70">
    <property type="entry name" value="Aldolase class I"/>
    <property type="match status" value="1"/>
</dbReference>
<dbReference type="InterPro" id="IPR034391">
    <property type="entry name" value="AdoMet-like_SPASM_containing"/>
</dbReference>
<evidence type="ECO:0000259" key="8">
    <source>
        <dbReference type="PROSITE" id="PS51918"/>
    </source>
</evidence>
<dbReference type="PROSITE" id="PS51918">
    <property type="entry name" value="RADICAL_SAM"/>
    <property type="match status" value="1"/>
</dbReference>
<evidence type="ECO:0000256" key="5">
    <source>
        <dbReference type="ARBA" id="ARBA00023004"/>
    </source>
</evidence>
<dbReference type="InterPro" id="IPR013785">
    <property type="entry name" value="Aldolase_TIM"/>
</dbReference>
<evidence type="ECO:0000256" key="2">
    <source>
        <dbReference type="ARBA" id="ARBA00022485"/>
    </source>
</evidence>
<dbReference type="AlphaFoldDB" id="A0A357VL17"/>
<evidence type="ECO:0000256" key="4">
    <source>
        <dbReference type="ARBA" id="ARBA00022723"/>
    </source>
</evidence>
<dbReference type="CDD" id="cd01335">
    <property type="entry name" value="Radical_SAM"/>
    <property type="match status" value="1"/>
</dbReference>
<keyword evidence="7" id="KW-0472">Membrane</keyword>
<dbReference type="InterPro" id="IPR023885">
    <property type="entry name" value="4Fe4S-binding_SPASM_dom"/>
</dbReference>
<dbReference type="GO" id="GO:0003824">
    <property type="term" value="F:catalytic activity"/>
    <property type="evidence" value="ECO:0007669"/>
    <property type="project" value="InterPro"/>
</dbReference>
<dbReference type="SMART" id="SM00729">
    <property type="entry name" value="Elp3"/>
    <property type="match status" value="1"/>
</dbReference>
<proteinExistence type="predicted"/>